<comment type="caution">
    <text evidence="1">The sequence shown here is derived from an EMBL/GenBank/DDBJ whole genome shotgun (WGS) entry which is preliminary data.</text>
</comment>
<evidence type="ECO:0000313" key="1">
    <source>
        <dbReference type="EMBL" id="KAJ7421851.1"/>
    </source>
</evidence>
<proteinExistence type="predicted"/>
<gene>
    <name evidence="1" type="ORF">WISP_40824</name>
</gene>
<dbReference type="EMBL" id="WHWB01033111">
    <property type="protein sequence ID" value="KAJ7421851.1"/>
    <property type="molecule type" value="Genomic_DNA"/>
</dbReference>
<name>A0ABQ9DGY7_9PASS</name>
<dbReference type="Proteomes" id="UP001145742">
    <property type="component" value="Unassembled WGS sequence"/>
</dbReference>
<protein>
    <submittedName>
        <fullName evidence="1">Uncharacterized protein</fullName>
    </submittedName>
</protein>
<evidence type="ECO:0000313" key="2">
    <source>
        <dbReference type="Proteomes" id="UP001145742"/>
    </source>
</evidence>
<reference evidence="1" key="1">
    <citation type="submission" date="2019-10" db="EMBL/GenBank/DDBJ databases">
        <authorList>
            <person name="Soares A.E.R."/>
            <person name="Aleixo A."/>
            <person name="Schneider P."/>
            <person name="Miyaki C.Y."/>
            <person name="Schneider M.P."/>
            <person name="Mello C."/>
            <person name="Vasconcelos A.T.R."/>
        </authorList>
    </citation>
    <scope>NUCLEOTIDE SEQUENCE</scope>
    <source>
        <tissue evidence="1">Muscle</tissue>
    </source>
</reference>
<sequence>MSRYGRYGGGLDRDPDLDRDLLRGPEAGLGLMADQNLAHQLRAVHHQEAHKEVQVLKEWIKVMKLIF</sequence>
<accession>A0ABQ9DGY7</accession>
<keyword evidence="2" id="KW-1185">Reference proteome</keyword>
<organism evidence="1 2">
    <name type="scientific">Willisornis vidua</name>
    <name type="common">Xingu scale-backed antbird</name>
    <dbReference type="NCBI Taxonomy" id="1566151"/>
    <lineage>
        <taxon>Eukaryota</taxon>
        <taxon>Metazoa</taxon>
        <taxon>Chordata</taxon>
        <taxon>Craniata</taxon>
        <taxon>Vertebrata</taxon>
        <taxon>Euteleostomi</taxon>
        <taxon>Archelosauria</taxon>
        <taxon>Archosauria</taxon>
        <taxon>Dinosauria</taxon>
        <taxon>Saurischia</taxon>
        <taxon>Theropoda</taxon>
        <taxon>Coelurosauria</taxon>
        <taxon>Aves</taxon>
        <taxon>Neognathae</taxon>
        <taxon>Neoaves</taxon>
        <taxon>Telluraves</taxon>
        <taxon>Australaves</taxon>
        <taxon>Passeriformes</taxon>
        <taxon>Thamnophilidae</taxon>
        <taxon>Willisornis</taxon>
    </lineage>
</organism>